<dbReference type="Pfam" id="PF01510">
    <property type="entry name" value="Amidase_2"/>
    <property type="match status" value="1"/>
</dbReference>
<organism evidence="2 3">
    <name type="scientific">Pseudogemmobacter faecipullorum</name>
    <dbReference type="NCBI Taxonomy" id="2755041"/>
    <lineage>
        <taxon>Bacteria</taxon>
        <taxon>Pseudomonadati</taxon>
        <taxon>Pseudomonadota</taxon>
        <taxon>Alphaproteobacteria</taxon>
        <taxon>Rhodobacterales</taxon>
        <taxon>Paracoccaceae</taxon>
        <taxon>Pseudogemmobacter</taxon>
    </lineage>
</organism>
<comment type="caution">
    <text evidence="2">The sequence shown here is derived from an EMBL/GenBank/DDBJ whole genome shotgun (WGS) entry which is preliminary data.</text>
</comment>
<evidence type="ECO:0000313" key="2">
    <source>
        <dbReference type="EMBL" id="MCB5410306.1"/>
    </source>
</evidence>
<dbReference type="RefSeq" id="WP_226935213.1">
    <property type="nucleotide sequence ID" value="NZ_JACDXX010000008.1"/>
</dbReference>
<feature type="domain" description="N-acetylmuramoyl-L-alanine amidase" evidence="1">
    <location>
        <begin position="42"/>
        <end position="138"/>
    </location>
</feature>
<dbReference type="CDD" id="cd06583">
    <property type="entry name" value="PGRP"/>
    <property type="match status" value="1"/>
</dbReference>
<reference evidence="2 3" key="1">
    <citation type="submission" date="2020-07" db="EMBL/GenBank/DDBJ databases">
        <title>Pseudogemmobacter sp. nov., isolated from poultry manure in Taiwan.</title>
        <authorList>
            <person name="Lin S.-Y."/>
            <person name="Tang Y.-S."/>
            <person name="Young C.-C."/>
        </authorList>
    </citation>
    <scope>NUCLEOTIDE SEQUENCE [LARGE SCALE GENOMIC DNA]</scope>
    <source>
        <strain evidence="2 3">CC-YST710</strain>
    </source>
</reference>
<dbReference type="Gene3D" id="3.40.80.10">
    <property type="entry name" value="Peptidoglycan recognition protein-like"/>
    <property type="match status" value="1"/>
</dbReference>
<gene>
    <name evidence="2" type="ORF">H0485_09880</name>
</gene>
<sequence>MYFHGKNRVPVTEAILHCAAIPTGYFKGASPFEVFSKVNQWHTERGFKNGFGYHALIMPSGVVYKGRPYDMIGAHTLGKNSGTIGILLIESVKIERIGQFYDYFTERQYGALRIFLRQFPGLTKVSGHNDYAKRLCPGFMVNSDEWLLTKGGLLSPTYAAWETSERLYNNDYIHLLMQNGQPSRINAESFITYTGSHDHYLSLGGKYDLPVKPAKKICLEEMRQNARK</sequence>
<name>A0ABS8CLU8_9RHOB</name>
<protein>
    <submittedName>
        <fullName evidence="2">N-acetylmuramoyl-L-alanine amidase</fullName>
    </submittedName>
</protein>
<dbReference type="SUPFAM" id="SSF55846">
    <property type="entry name" value="N-acetylmuramoyl-L-alanine amidase-like"/>
    <property type="match status" value="1"/>
</dbReference>
<dbReference type="InterPro" id="IPR036505">
    <property type="entry name" value="Amidase/PGRP_sf"/>
</dbReference>
<evidence type="ECO:0000313" key="3">
    <source>
        <dbReference type="Proteomes" id="UP001198571"/>
    </source>
</evidence>
<keyword evidence="3" id="KW-1185">Reference proteome</keyword>
<dbReference type="Proteomes" id="UP001198571">
    <property type="component" value="Unassembled WGS sequence"/>
</dbReference>
<proteinExistence type="predicted"/>
<evidence type="ECO:0000259" key="1">
    <source>
        <dbReference type="Pfam" id="PF01510"/>
    </source>
</evidence>
<accession>A0ABS8CLU8</accession>
<dbReference type="EMBL" id="JACDXX010000008">
    <property type="protein sequence ID" value="MCB5410306.1"/>
    <property type="molecule type" value="Genomic_DNA"/>
</dbReference>
<dbReference type="InterPro" id="IPR002502">
    <property type="entry name" value="Amidase_domain"/>
</dbReference>